<dbReference type="Pfam" id="PF03061">
    <property type="entry name" value="4HBT"/>
    <property type="match status" value="1"/>
</dbReference>
<proteinExistence type="inferred from homology"/>
<evidence type="ECO:0000313" key="5">
    <source>
        <dbReference type="Proteomes" id="UP001497453"/>
    </source>
</evidence>
<dbReference type="Proteomes" id="UP001497453">
    <property type="component" value="Chromosome 5"/>
</dbReference>
<comment type="similarity">
    <text evidence="1">Belongs to the thioesterase PaaI family.</text>
</comment>
<dbReference type="InterPro" id="IPR029069">
    <property type="entry name" value="HotDog_dom_sf"/>
</dbReference>
<dbReference type="Gene3D" id="3.10.129.10">
    <property type="entry name" value="Hotdog Thioesterase"/>
    <property type="match status" value="1"/>
</dbReference>
<dbReference type="PANTHER" id="PTHR21660">
    <property type="entry name" value="THIOESTERASE SUPERFAMILY MEMBER-RELATED"/>
    <property type="match status" value="1"/>
</dbReference>
<dbReference type="PANTHER" id="PTHR21660:SF1">
    <property type="entry name" value="ACYL-COENZYME A THIOESTERASE 13"/>
    <property type="match status" value="1"/>
</dbReference>
<organism evidence="4 5">
    <name type="scientific">Somion occarium</name>
    <dbReference type="NCBI Taxonomy" id="3059160"/>
    <lineage>
        <taxon>Eukaryota</taxon>
        <taxon>Fungi</taxon>
        <taxon>Dikarya</taxon>
        <taxon>Basidiomycota</taxon>
        <taxon>Agaricomycotina</taxon>
        <taxon>Agaricomycetes</taxon>
        <taxon>Polyporales</taxon>
        <taxon>Cerrenaceae</taxon>
        <taxon>Somion</taxon>
    </lineage>
</organism>
<protein>
    <recommendedName>
        <fullName evidence="3">Thioesterase domain-containing protein</fullName>
    </recommendedName>
</protein>
<reference evidence="5" key="1">
    <citation type="submission" date="2024-04" db="EMBL/GenBank/DDBJ databases">
        <authorList>
            <person name="Shaw F."/>
            <person name="Minotto A."/>
        </authorList>
    </citation>
    <scope>NUCLEOTIDE SEQUENCE [LARGE SCALE GENOMIC DNA]</scope>
</reference>
<name>A0ABP1DR11_9APHY</name>
<sequence>MTNYESRLSSSNAWVDPHSLPKYGDASDIAGNAPDYVKQLTNNVLGAYGVGEPSCFAHDVGKKIKMVELDIHRRGEKWQATATVDLTVSPSMLNGAGVMHGGALCYVIDNCASLPLVALGLMQGTNGVGVSQVLNVFFHAPAALGSSLRIINTSVTLGGRVMTSKCEILEKSSEKLIASALLSKMQPAQSKL</sequence>
<gene>
    <name evidence="4" type="ORF">GFSPODELE1_LOCUS7366</name>
</gene>
<dbReference type="InterPro" id="IPR006683">
    <property type="entry name" value="Thioestr_dom"/>
</dbReference>
<dbReference type="SUPFAM" id="SSF54637">
    <property type="entry name" value="Thioesterase/thiol ester dehydrase-isomerase"/>
    <property type="match status" value="1"/>
</dbReference>
<feature type="domain" description="Thioesterase" evidence="3">
    <location>
        <begin position="97"/>
        <end position="172"/>
    </location>
</feature>
<evidence type="ECO:0000256" key="2">
    <source>
        <dbReference type="ARBA" id="ARBA00022801"/>
    </source>
</evidence>
<evidence type="ECO:0000313" key="4">
    <source>
        <dbReference type="EMBL" id="CAL1709468.1"/>
    </source>
</evidence>
<dbReference type="InterPro" id="IPR039298">
    <property type="entry name" value="ACOT13"/>
</dbReference>
<evidence type="ECO:0000256" key="1">
    <source>
        <dbReference type="ARBA" id="ARBA00008324"/>
    </source>
</evidence>
<keyword evidence="5" id="KW-1185">Reference proteome</keyword>
<dbReference type="EMBL" id="OZ037948">
    <property type="protein sequence ID" value="CAL1709468.1"/>
    <property type="molecule type" value="Genomic_DNA"/>
</dbReference>
<accession>A0ABP1DR11</accession>
<evidence type="ECO:0000259" key="3">
    <source>
        <dbReference type="Pfam" id="PF03061"/>
    </source>
</evidence>
<keyword evidence="2" id="KW-0378">Hydrolase</keyword>
<dbReference type="CDD" id="cd03443">
    <property type="entry name" value="PaaI_thioesterase"/>
    <property type="match status" value="1"/>
</dbReference>